<dbReference type="EMBL" id="CP120956">
    <property type="protein sequence ID" value="WFF83088.1"/>
    <property type="molecule type" value="Genomic_DNA"/>
</dbReference>
<evidence type="ECO:0000259" key="2">
    <source>
        <dbReference type="Pfam" id="PF26610"/>
    </source>
</evidence>
<keyword evidence="1" id="KW-1133">Transmembrane helix</keyword>
<dbReference type="AlphaFoldDB" id="A0AAX3SSW6"/>
<feature type="transmembrane region" description="Helical" evidence="1">
    <location>
        <begin position="7"/>
        <end position="27"/>
    </location>
</feature>
<keyword evidence="1" id="KW-0472">Membrane</keyword>
<proteinExistence type="predicted"/>
<dbReference type="InterPro" id="IPR058827">
    <property type="entry name" value="YbbD_head"/>
</dbReference>
<reference evidence="3" key="1">
    <citation type="submission" date="2023-03" db="EMBL/GenBank/DDBJ databases">
        <title>Synergistic degradation of erythromycin by symbiotic bacteria Ery-6A and Ery-6B and application in simulated water remediation.</title>
        <authorList>
            <person name="Xu S."/>
        </authorList>
    </citation>
    <scope>NUCLEOTIDE SEQUENCE</scope>
    <source>
        <strain evidence="3">Ery-6A</strain>
    </source>
</reference>
<evidence type="ECO:0000313" key="4">
    <source>
        <dbReference type="Proteomes" id="UP001219066"/>
    </source>
</evidence>
<name>A0AAX3SSW6_9BURK</name>
<organism evidence="3 4">
    <name type="scientific">Delftia tsuruhatensis</name>
    <dbReference type="NCBI Taxonomy" id="180282"/>
    <lineage>
        <taxon>Bacteria</taxon>
        <taxon>Pseudomonadati</taxon>
        <taxon>Pseudomonadota</taxon>
        <taxon>Betaproteobacteria</taxon>
        <taxon>Burkholderiales</taxon>
        <taxon>Comamonadaceae</taxon>
        <taxon>Delftia</taxon>
    </lineage>
</organism>
<accession>A0AAX3SSW6</accession>
<evidence type="ECO:0000313" key="3">
    <source>
        <dbReference type="EMBL" id="WFF83088.1"/>
    </source>
</evidence>
<keyword evidence="1" id="KW-0812">Transmembrane</keyword>
<dbReference type="RefSeq" id="WP_128422604.1">
    <property type="nucleotide sequence ID" value="NZ_CBCSDN010000019.1"/>
</dbReference>
<sequence length="182" mass="21052">MKKIIKVYFGSFVVVALLGLIFLISSVENEKESFFSSYHLLDEDGQRYISWVPVFLPKTAFNIRIYADVETNHFYMFFQLEKIQSIDFQKKMNMKASKNGVALLQKGAEKLKSGWCAFQDISNGFGENLYLVGKVRSSEEIYYVTKATTATNLNSTEYTSEMAKKYCEHGDFKPEMQYLDIR</sequence>
<gene>
    <name evidence="3" type="ORF">PYR84_10450</name>
</gene>
<dbReference type="Proteomes" id="UP001219066">
    <property type="component" value="Chromosome"/>
</dbReference>
<protein>
    <recommendedName>
        <fullName evidence="2">YbbD head domain-containing protein</fullName>
    </recommendedName>
</protein>
<evidence type="ECO:0000256" key="1">
    <source>
        <dbReference type="SAM" id="Phobius"/>
    </source>
</evidence>
<feature type="domain" description="YbbD head" evidence="2">
    <location>
        <begin position="31"/>
        <end position="79"/>
    </location>
</feature>
<dbReference type="Pfam" id="PF26610">
    <property type="entry name" value="YbbD_head"/>
    <property type="match status" value="1"/>
</dbReference>